<dbReference type="Proteomes" id="UP000018211">
    <property type="component" value="Unassembled WGS sequence"/>
</dbReference>
<proteinExistence type="predicted"/>
<dbReference type="EMBL" id="CAOF01000200">
    <property type="protein sequence ID" value="CCO50230.1"/>
    <property type="molecule type" value="Genomic_DNA"/>
</dbReference>
<gene>
    <name evidence="1" type="ORF">VIBNISOn1_p0067</name>
</gene>
<evidence type="ECO:0008006" key="3">
    <source>
        <dbReference type="Google" id="ProtNLM"/>
    </source>
</evidence>
<comment type="caution">
    <text evidence="1">The sequence shown here is derived from an EMBL/GenBank/DDBJ whole genome shotgun (WGS) entry which is preliminary data.</text>
</comment>
<protein>
    <recommendedName>
        <fullName evidence="3">Condensation domain-containing protein</fullName>
    </recommendedName>
</protein>
<evidence type="ECO:0000313" key="1">
    <source>
        <dbReference type="EMBL" id="CCO50230.1"/>
    </source>
</evidence>
<reference evidence="1 2" key="1">
    <citation type="journal article" date="2013" name="ISME J.">
        <title>Comparative genomics of pathogenic lineages of Vibrio nigripulchritudo identifies virulence-associated traits.</title>
        <authorList>
            <person name="Goudenege D."/>
            <person name="Labreuche Y."/>
            <person name="Krin E."/>
            <person name="Ansquer D."/>
            <person name="Mangenot S."/>
            <person name="Calteau A."/>
            <person name="Medigue C."/>
            <person name="Mazel D."/>
            <person name="Polz M.F."/>
            <person name="Le Roux F."/>
        </authorList>
    </citation>
    <scope>NUCLEOTIDE SEQUENCE [LARGE SCALE GENOMIC DNA]</scope>
    <source>
        <strain evidence="1 2">SOn1</strain>
    </source>
</reference>
<name>A0AAV2VZN8_9VIBR</name>
<dbReference type="RefSeq" id="WP_022614100.1">
    <property type="nucleotide sequence ID" value="NZ_LK391966.1"/>
</dbReference>
<sequence length="347" mass="39784">MKIDLDQSDIFLSNMDLSHEARSIVASGILKGKFQEVSTQFTIESKFDFSTLIVNEIIKACWGDLIECYADVSISKSIDKINLLSIVQDNIINGTKLVSVRFTRFKDIYCFYISINHALADETTLSEIKYAIESVNKYGISETLNKLRDYSEEYKRYVRSQVIQIENIDKDLVNEGSTPAKIRHDGPLSWNVNKAFSVVRSRQTFPTKQKAMDCTIKWLHGEKILYKGNFVCSSKNWRKGRSVGMQTGLVPKFLNGEDYSQYHCLEHLAKISPEYKELFNKCVSSEIFINGSAPRSIECHKKKSRSFPVGIDFYENLEGTYEIVLEGRFSNRVDLIRSLEKVSKYVS</sequence>
<organism evidence="1 2">
    <name type="scientific">Vibrio nigripulchritudo SOn1</name>
    <dbReference type="NCBI Taxonomy" id="1238450"/>
    <lineage>
        <taxon>Bacteria</taxon>
        <taxon>Pseudomonadati</taxon>
        <taxon>Pseudomonadota</taxon>
        <taxon>Gammaproteobacteria</taxon>
        <taxon>Vibrionales</taxon>
        <taxon>Vibrionaceae</taxon>
        <taxon>Vibrio</taxon>
    </lineage>
</organism>
<accession>A0AAV2VZN8</accession>
<evidence type="ECO:0000313" key="2">
    <source>
        <dbReference type="Proteomes" id="UP000018211"/>
    </source>
</evidence>
<dbReference type="AlphaFoldDB" id="A0AAV2VZN8"/>